<dbReference type="InterPro" id="IPR003594">
    <property type="entry name" value="HATPase_dom"/>
</dbReference>
<dbReference type="Pfam" id="PF13581">
    <property type="entry name" value="HATPase_c_2"/>
    <property type="match status" value="1"/>
</dbReference>
<proteinExistence type="predicted"/>
<dbReference type="SUPFAM" id="SSF55785">
    <property type="entry name" value="PYP-like sensor domain (PAS domain)"/>
    <property type="match status" value="1"/>
</dbReference>
<dbReference type="GO" id="GO:0016791">
    <property type="term" value="F:phosphatase activity"/>
    <property type="evidence" value="ECO:0007669"/>
    <property type="project" value="TreeGrafter"/>
</dbReference>
<dbReference type="RefSeq" id="WP_160145112.1">
    <property type="nucleotide sequence ID" value="NZ_FNVU01000013.1"/>
</dbReference>
<dbReference type="SUPFAM" id="SSF55781">
    <property type="entry name" value="GAF domain-like"/>
    <property type="match status" value="1"/>
</dbReference>
<dbReference type="InterPro" id="IPR001932">
    <property type="entry name" value="PPM-type_phosphatase-like_dom"/>
</dbReference>
<feature type="domain" description="GAF" evidence="2">
    <location>
        <begin position="206"/>
        <end position="386"/>
    </location>
</feature>
<evidence type="ECO:0000256" key="1">
    <source>
        <dbReference type="ARBA" id="ARBA00022801"/>
    </source>
</evidence>
<accession>A0A1H6DC70</accession>
<dbReference type="OrthoDB" id="118142at2"/>
<dbReference type="AlphaFoldDB" id="A0A1H6DC70"/>
<reference evidence="4 5" key="1">
    <citation type="submission" date="2016-10" db="EMBL/GenBank/DDBJ databases">
        <authorList>
            <person name="de Groot N.N."/>
        </authorList>
    </citation>
    <scope>NUCLEOTIDE SEQUENCE [LARGE SCALE GENOMIC DNA]</scope>
    <source>
        <strain evidence="4 5">CGMCC 4.2023</strain>
    </source>
</reference>
<dbReference type="Proteomes" id="UP000236754">
    <property type="component" value="Unassembled WGS sequence"/>
</dbReference>
<evidence type="ECO:0000259" key="2">
    <source>
        <dbReference type="SMART" id="SM00065"/>
    </source>
</evidence>
<dbReference type="Gene3D" id="3.60.40.10">
    <property type="entry name" value="PPM-type phosphatase domain"/>
    <property type="match status" value="1"/>
</dbReference>
<gene>
    <name evidence="4" type="ORF">SAMN05216223_113201</name>
</gene>
<dbReference type="InterPro" id="IPR013656">
    <property type="entry name" value="PAS_4"/>
</dbReference>
<dbReference type="InterPro" id="IPR036890">
    <property type="entry name" value="HATPase_C_sf"/>
</dbReference>
<dbReference type="InterPro" id="IPR029016">
    <property type="entry name" value="GAF-like_dom_sf"/>
</dbReference>
<dbReference type="PANTHER" id="PTHR43156">
    <property type="entry name" value="STAGE II SPORULATION PROTEIN E-RELATED"/>
    <property type="match status" value="1"/>
</dbReference>
<organism evidence="4 5">
    <name type="scientific">Actinacidiphila yanglinensis</name>
    <dbReference type="NCBI Taxonomy" id="310779"/>
    <lineage>
        <taxon>Bacteria</taxon>
        <taxon>Bacillati</taxon>
        <taxon>Actinomycetota</taxon>
        <taxon>Actinomycetes</taxon>
        <taxon>Kitasatosporales</taxon>
        <taxon>Streptomycetaceae</taxon>
        <taxon>Actinacidiphila</taxon>
    </lineage>
</organism>
<sequence length="754" mass="81395">MAESGSFSFDRRGRITSVGGAAERLIGDAVGQPAADAIRLLLDASGTDGAPIVQFDAWRKGGETEISVIGTAATEGASRAQSAYVASTFDRAVAGIELYDRELRVLRANPSALAIRDAGPAEVLDHAADALDRTLPLSSLLGEVMDPDRAGGAHPVIERDIRKGPHVYSVLALPLLDGDRVIGAAAIIHDVTESERARKAGQLLAATHERVGRTLGVMRTAQELAAVAVEDFADIATVDLVDAVFQGDEPPFPPVRNTTMLRRAAVEAVTEFSSLYEVGEPSHFVFPTPYTQALSDLEPRLVDPQAGPTDWHLHDSARSEILRRAGVHSMILAPIVEHGRALGLLCLYRNRRNTTRFDRRDLALAEQVAARGAINIENARRYVRERTTATTLQRQLLPQRIPQVPAVRTAHFWKPGGNKTHWYDVIALSGARVGLVLGRIPQHGLRASADMGRFRTAFTTLARMDLPPDELLAHLDDITQEMQQDDPQAAAADPETDGTRCLYAIYDSITGQCAIASAGWPAPLVTAPDGATHPLDMPVGPALGRHSNYEAVRTTLEPRALLTCYSGSMLHAARGDDAFAQLRRAAAQSAGDAQAACDNIVYALMGDPARRRGGGAVLTAVVSRLGDGSHVSWTAPRDRAAVADCRARARAQLDDWGLDDLAFATEVVVSELVTNVLTHARGDPRIRMIRDDRLTIEVSDNSSTSPHLRHARAQDENGRGLLIATTLGSRWGTRYGEDGKTIWIEQDLTPPEAR</sequence>
<evidence type="ECO:0000313" key="4">
    <source>
        <dbReference type="EMBL" id="SEG82784.1"/>
    </source>
</evidence>
<dbReference type="InterPro" id="IPR052016">
    <property type="entry name" value="Bact_Sigma-Reg"/>
</dbReference>
<dbReference type="SMART" id="SM00331">
    <property type="entry name" value="PP2C_SIG"/>
    <property type="match status" value="1"/>
</dbReference>
<dbReference type="InterPro" id="IPR003018">
    <property type="entry name" value="GAF"/>
</dbReference>
<dbReference type="CDD" id="cd16936">
    <property type="entry name" value="HATPase_RsbW-like"/>
    <property type="match status" value="1"/>
</dbReference>
<keyword evidence="1" id="KW-0378">Hydrolase</keyword>
<dbReference type="Pfam" id="PF07228">
    <property type="entry name" value="SpoIIE"/>
    <property type="match status" value="1"/>
</dbReference>
<dbReference type="FunFam" id="3.30.565.10:FF:000028">
    <property type="entry name" value="PAS sensor protein"/>
    <property type="match status" value="1"/>
</dbReference>
<dbReference type="Gene3D" id="3.30.450.20">
    <property type="entry name" value="PAS domain"/>
    <property type="match status" value="1"/>
</dbReference>
<dbReference type="Pfam" id="PF08448">
    <property type="entry name" value="PAS_4"/>
    <property type="match status" value="1"/>
</dbReference>
<dbReference type="SMART" id="SM00065">
    <property type="entry name" value="GAF"/>
    <property type="match status" value="1"/>
</dbReference>
<feature type="domain" description="PPM-type phosphatase" evidence="3">
    <location>
        <begin position="409"/>
        <end position="668"/>
    </location>
</feature>
<dbReference type="Pfam" id="PF01590">
    <property type="entry name" value="GAF"/>
    <property type="match status" value="1"/>
</dbReference>
<dbReference type="InterPro" id="IPR035965">
    <property type="entry name" value="PAS-like_dom_sf"/>
</dbReference>
<keyword evidence="5" id="KW-1185">Reference proteome</keyword>
<protein>
    <submittedName>
        <fullName evidence="4">Serine phosphatase RsbU, regulator of sigma subunit</fullName>
    </submittedName>
</protein>
<dbReference type="Gene3D" id="3.30.450.40">
    <property type="match status" value="1"/>
</dbReference>
<dbReference type="Gene3D" id="3.30.565.10">
    <property type="entry name" value="Histidine kinase-like ATPase, C-terminal domain"/>
    <property type="match status" value="1"/>
</dbReference>
<evidence type="ECO:0000259" key="3">
    <source>
        <dbReference type="SMART" id="SM00331"/>
    </source>
</evidence>
<evidence type="ECO:0000313" key="5">
    <source>
        <dbReference type="Proteomes" id="UP000236754"/>
    </source>
</evidence>
<dbReference type="EMBL" id="FNVU01000013">
    <property type="protein sequence ID" value="SEG82784.1"/>
    <property type="molecule type" value="Genomic_DNA"/>
</dbReference>
<dbReference type="SUPFAM" id="SSF55874">
    <property type="entry name" value="ATPase domain of HSP90 chaperone/DNA topoisomerase II/histidine kinase"/>
    <property type="match status" value="1"/>
</dbReference>
<dbReference type="InterPro" id="IPR036457">
    <property type="entry name" value="PPM-type-like_dom_sf"/>
</dbReference>
<name>A0A1H6DC70_9ACTN</name>
<dbReference type="PANTHER" id="PTHR43156:SF2">
    <property type="entry name" value="STAGE II SPORULATION PROTEIN E"/>
    <property type="match status" value="1"/>
</dbReference>